<gene>
    <name evidence="2" type="ORF">NMOB1V02_LOCUS9655</name>
</gene>
<sequence length="325" mass="34443">MNSKRSAGPVLSGPSYTGPVAGDGWPCRGVGVDELNACHEGLTAFQYAKRYGVSRIVNEMKFRYGDLVQDQDTVVIPRTPGLTANDEIDFVLNQQNTDRKVIIASAAAADVENDAPSSSTPTNTIVKPDDDDDDAIVLPSAAGTLNGDATDELDLVVASGHHPGYGSAPTMSVDSSSRSSSAEAVLMKKPLLELPPEFIRRELQGLSPPRWGSLAGAGAFSSGAAALPPAFGLVPQQCPYSPIPSYPHYQLYPGNPVWLGGSSSMAAVQPVLAMRNAFSVAALMAMAPRFGGFSQMVPARGPFHHAPPYHPQQHNPYLRAFGFPR</sequence>
<dbReference type="EMBL" id="OA885431">
    <property type="protein sequence ID" value="CAD7282023.1"/>
    <property type="molecule type" value="Genomic_DNA"/>
</dbReference>
<keyword evidence="3" id="KW-1185">Reference proteome</keyword>
<dbReference type="Proteomes" id="UP000678499">
    <property type="component" value="Unassembled WGS sequence"/>
</dbReference>
<dbReference type="EMBL" id="CAJPEX010003394">
    <property type="protein sequence ID" value="CAG0922175.1"/>
    <property type="molecule type" value="Genomic_DNA"/>
</dbReference>
<dbReference type="AlphaFoldDB" id="A0A7R9GIU5"/>
<proteinExistence type="predicted"/>
<organism evidence="2">
    <name type="scientific">Notodromas monacha</name>
    <dbReference type="NCBI Taxonomy" id="399045"/>
    <lineage>
        <taxon>Eukaryota</taxon>
        <taxon>Metazoa</taxon>
        <taxon>Ecdysozoa</taxon>
        <taxon>Arthropoda</taxon>
        <taxon>Crustacea</taxon>
        <taxon>Oligostraca</taxon>
        <taxon>Ostracoda</taxon>
        <taxon>Podocopa</taxon>
        <taxon>Podocopida</taxon>
        <taxon>Cypridocopina</taxon>
        <taxon>Cypridoidea</taxon>
        <taxon>Cyprididae</taxon>
        <taxon>Notodromas</taxon>
    </lineage>
</organism>
<evidence type="ECO:0000256" key="1">
    <source>
        <dbReference type="SAM" id="MobiDB-lite"/>
    </source>
</evidence>
<protein>
    <submittedName>
        <fullName evidence="2">Uncharacterized protein</fullName>
    </submittedName>
</protein>
<reference evidence="2" key="1">
    <citation type="submission" date="2020-11" db="EMBL/GenBank/DDBJ databases">
        <authorList>
            <person name="Tran Van P."/>
        </authorList>
    </citation>
    <scope>NUCLEOTIDE SEQUENCE</scope>
</reference>
<feature type="region of interest" description="Disordered" evidence="1">
    <location>
        <begin position="111"/>
        <end position="132"/>
    </location>
</feature>
<name>A0A7R9GIU5_9CRUS</name>
<evidence type="ECO:0000313" key="3">
    <source>
        <dbReference type="Proteomes" id="UP000678499"/>
    </source>
</evidence>
<evidence type="ECO:0000313" key="2">
    <source>
        <dbReference type="EMBL" id="CAD7282023.1"/>
    </source>
</evidence>
<feature type="compositionally biased region" description="Polar residues" evidence="1">
    <location>
        <begin position="115"/>
        <end position="125"/>
    </location>
</feature>
<accession>A0A7R9GIU5</accession>